<accession>A0A8H4BQZ5</accession>
<sequence length="74" mass="8575">MYTCSMGLLLCFLFLYHSTVRHFACFSFLLLCRHVCIHLNTHTHTPARTSHTHITQSRAAKGHTEDRNESKSTR</sequence>
<reference evidence="3 4" key="1">
    <citation type="submission" date="2019-09" db="EMBL/GenBank/DDBJ databases">
        <authorList>
            <consortium name="DOE Joint Genome Institute"/>
            <person name="Mondo S.J."/>
            <person name="Navarro-Mendoza M.I."/>
            <person name="Perez-Arques C."/>
            <person name="Panchal S."/>
            <person name="Nicolas F.E."/>
            <person name="Ganguly P."/>
            <person name="Pangilinan J."/>
            <person name="Grigoriev I."/>
            <person name="Heitman J."/>
            <person name="Sanya K."/>
            <person name="Garre V."/>
        </authorList>
    </citation>
    <scope>NUCLEOTIDE SEQUENCE [LARGE SCALE GENOMIC DNA]</scope>
    <source>
        <strain evidence="3 4">MU402</strain>
    </source>
</reference>
<evidence type="ECO:0008006" key="5">
    <source>
        <dbReference type="Google" id="ProtNLM"/>
    </source>
</evidence>
<comment type="caution">
    <text evidence="3">The sequence shown here is derived from an EMBL/GenBank/DDBJ whole genome shotgun (WGS) entry which is preliminary data.</text>
</comment>
<evidence type="ECO:0000256" key="2">
    <source>
        <dbReference type="SAM" id="SignalP"/>
    </source>
</evidence>
<gene>
    <name evidence="3" type="ORF">FB192DRAFT_1364834</name>
</gene>
<feature type="chain" id="PRO_5034575739" description="Secreted protein" evidence="2">
    <location>
        <begin position="22"/>
        <end position="74"/>
    </location>
</feature>
<proteinExistence type="predicted"/>
<name>A0A8H4BQZ5_MUCCL</name>
<feature type="compositionally biased region" description="Polar residues" evidence="1">
    <location>
        <begin position="46"/>
        <end position="58"/>
    </location>
</feature>
<dbReference type="EMBL" id="JAAECE010000002">
    <property type="protein sequence ID" value="KAF1805852.1"/>
    <property type="molecule type" value="Genomic_DNA"/>
</dbReference>
<evidence type="ECO:0000313" key="3">
    <source>
        <dbReference type="EMBL" id="KAF1805852.1"/>
    </source>
</evidence>
<organism evidence="3 4">
    <name type="scientific">Mucor circinelloides f. lusitanicus</name>
    <name type="common">Mucor racemosus var. lusitanicus</name>
    <dbReference type="NCBI Taxonomy" id="29924"/>
    <lineage>
        <taxon>Eukaryota</taxon>
        <taxon>Fungi</taxon>
        <taxon>Fungi incertae sedis</taxon>
        <taxon>Mucoromycota</taxon>
        <taxon>Mucoromycotina</taxon>
        <taxon>Mucoromycetes</taxon>
        <taxon>Mucorales</taxon>
        <taxon>Mucorineae</taxon>
        <taxon>Mucoraceae</taxon>
        <taxon>Mucor</taxon>
    </lineage>
</organism>
<dbReference type="Proteomes" id="UP000469890">
    <property type="component" value="Unassembled WGS sequence"/>
</dbReference>
<dbReference type="AlphaFoldDB" id="A0A8H4BQZ5"/>
<protein>
    <recommendedName>
        <fullName evidence="5">Secreted protein</fullName>
    </recommendedName>
</protein>
<feature type="compositionally biased region" description="Basic and acidic residues" evidence="1">
    <location>
        <begin position="62"/>
        <end position="74"/>
    </location>
</feature>
<feature type="signal peptide" evidence="2">
    <location>
        <begin position="1"/>
        <end position="21"/>
    </location>
</feature>
<evidence type="ECO:0000313" key="4">
    <source>
        <dbReference type="Proteomes" id="UP000469890"/>
    </source>
</evidence>
<keyword evidence="2" id="KW-0732">Signal</keyword>
<feature type="region of interest" description="Disordered" evidence="1">
    <location>
        <begin position="46"/>
        <end position="74"/>
    </location>
</feature>
<evidence type="ECO:0000256" key="1">
    <source>
        <dbReference type="SAM" id="MobiDB-lite"/>
    </source>
</evidence>